<feature type="compositionally biased region" description="Pro residues" evidence="1">
    <location>
        <begin position="135"/>
        <end position="144"/>
    </location>
</feature>
<dbReference type="PANTHER" id="PTHR35811:SF1">
    <property type="entry name" value="HTH OST-TYPE DOMAIN-CONTAINING PROTEIN"/>
    <property type="match status" value="1"/>
</dbReference>
<protein>
    <submittedName>
        <fullName evidence="3">NYN domain-containing protein</fullName>
    </submittedName>
</protein>
<accession>A0A2A4CQB9</accession>
<gene>
    <name evidence="3" type="ORF">CLN94_09105</name>
</gene>
<evidence type="ECO:0000313" key="3">
    <source>
        <dbReference type="EMBL" id="PCD76339.1"/>
    </source>
</evidence>
<comment type="caution">
    <text evidence="3">The sequence shown here is derived from an EMBL/GenBank/DDBJ whole genome shotgun (WGS) entry which is preliminary data.</text>
</comment>
<evidence type="ECO:0000259" key="2">
    <source>
        <dbReference type="Pfam" id="PF01936"/>
    </source>
</evidence>
<organism evidence="3 4">
    <name type="scientific">Pseudothioclava arenosa</name>
    <dbReference type="NCBI Taxonomy" id="1795308"/>
    <lineage>
        <taxon>Bacteria</taxon>
        <taxon>Pseudomonadati</taxon>
        <taxon>Pseudomonadota</taxon>
        <taxon>Alphaproteobacteria</taxon>
        <taxon>Rhodobacterales</taxon>
        <taxon>Paracoccaceae</taxon>
        <taxon>Pseudothioclava</taxon>
    </lineage>
</organism>
<dbReference type="Gene3D" id="3.40.50.1010">
    <property type="entry name" value="5'-nuclease"/>
    <property type="match status" value="1"/>
</dbReference>
<reference evidence="3 4" key="1">
    <citation type="submission" date="2017-09" db="EMBL/GenBank/DDBJ databases">
        <title>A multilocus sequence analysis scheme for characterization of bacteria in the genus Thioclava.</title>
        <authorList>
            <person name="Liu Y."/>
            <person name="Shao Z."/>
        </authorList>
    </citation>
    <scope>NUCLEOTIDE SEQUENCE [LARGE SCALE GENOMIC DNA]</scope>
    <source>
        <strain evidence="3 4">CAU 1312</strain>
    </source>
</reference>
<dbReference type="PANTHER" id="PTHR35811">
    <property type="entry name" value="SLR1870 PROTEIN"/>
    <property type="match status" value="1"/>
</dbReference>
<dbReference type="CDD" id="cd11297">
    <property type="entry name" value="PIN_LabA-like_N_1"/>
    <property type="match status" value="1"/>
</dbReference>
<dbReference type="AlphaFoldDB" id="A0A2A4CQB9"/>
<proteinExistence type="predicted"/>
<dbReference type="InterPro" id="IPR021139">
    <property type="entry name" value="NYN"/>
</dbReference>
<dbReference type="OrthoDB" id="9783963at2"/>
<dbReference type="GO" id="GO:0004540">
    <property type="term" value="F:RNA nuclease activity"/>
    <property type="evidence" value="ECO:0007669"/>
    <property type="project" value="InterPro"/>
</dbReference>
<dbReference type="Pfam" id="PF01936">
    <property type="entry name" value="NYN"/>
    <property type="match status" value="1"/>
</dbReference>
<dbReference type="EMBL" id="NTJD01000006">
    <property type="protein sequence ID" value="PCD76339.1"/>
    <property type="molecule type" value="Genomic_DNA"/>
</dbReference>
<sequence length="240" mass="25636">MTKRIAVLIDGENLSADLSEAILRRAKALGDPFLRRVYGNVALMPGWSKQAEFTLVHSGSGKNSADVLLAIDAMELAGGRLVEGFVLASSDGDFTHIATRLREKGLDVLGMGAAKTPPAFRHACSAFYVMESKAAPPPPKPAPKPTSTAPATKGPEELDLHIRAQIAANSRQGRGMKIVDLSLAMRTKHNVTISALPEKRWRTYLAARPALYDLDPKGPDAFVRFHPAGFGASAKNGAAQ</sequence>
<name>A0A2A4CQB9_9RHOB</name>
<dbReference type="RefSeq" id="WP_096433417.1">
    <property type="nucleotide sequence ID" value="NZ_NTJD01000006.1"/>
</dbReference>
<feature type="region of interest" description="Disordered" evidence="1">
    <location>
        <begin position="134"/>
        <end position="154"/>
    </location>
</feature>
<keyword evidence="4" id="KW-1185">Reference proteome</keyword>
<evidence type="ECO:0000313" key="4">
    <source>
        <dbReference type="Proteomes" id="UP000243507"/>
    </source>
</evidence>
<feature type="domain" description="NYN" evidence="2">
    <location>
        <begin position="4"/>
        <end position="130"/>
    </location>
</feature>
<evidence type="ECO:0000256" key="1">
    <source>
        <dbReference type="SAM" id="MobiDB-lite"/>
    </source>
</evidence>
<dbReference type="Proteomes" id="UP000243507">
    <property type="component" value="Unassembled WGS sequence"/>
</dbReference>